<dbReference type="GO" id="GO:0005737">
    <property type="term" value="C:cytoplasm"/>
    <property type="evidence" value="ECO:0007669"/>
    <property type="project" value="UniProtKB-SubCell"/>
</dbReference>
<keyword evidence="4" id="KW-0051">Antiviral defense</keyword>
<gene>
    <name evidence="6" type="ORF">CFSAN001627_07407</name>
</gene>
<dbReference type="NCBIfam" id="TIGR01881">
    <property type="entry name" value="cas_Cmr5"/>
    <property type="match status" value="1"/>
</dbReference>
<dbReference type="InterPro" id="IPR023101">
    <property type="entry name" value="AF1862-like_dom_sf"/>
</dbReference>
<comment type="similarity">
    <text evidence="2">Belongs to the CRISPR system Cmr5 family.</text>
</comment>
<dbReference type="AlphaFoldDB" id="M1ZYE6"/>
<evidence type="ECO:0000256" key="5">
    <source>
        <dbReference type="ARBA" id="ARBA00030001"/>
    </source>
</evidence>
<organism evidence="6 7">
    <name type="scientific">Clostridium botulinum CFSAN001627</name>
    <dbReference type="NCBI Taxonomy" id="1232189"/>
    <lineage>
        <taxon>Bacteria</taxon>
        <taxon>Bacillati</taxon>
        <taxon>Bacillota</taxon>
        <taxon>Clostridia</taxon>
        <taxon>Eubacteriales</taxon>
        <taxon>Clostridiaceae</taxon>
        <taxon>Clostridium</taxon>
    </lineage>
</organism>
<dbReference type="GO" id="GO:0051607">
    <property type="term" value="P:defense response to virus"/>
    <property type="evidence" value="ECO:0007669"/>
    <property type="project" value="UniProtKB-KW"/>
</dbReference>
<protein>
    <recommendedName>
        <fullName evidence="5">CRISPR type III-B/RAMP module-associated protein Cmr5</fullName>
    </recommendedName>
</protein>
<dbReference type="Gene3D" id="1.10.520.30">
    <property type="entry name" value="AF1862-like domain"/>
    <property type="match status" value="1"/>
</dbReference>
<evidence type="ECO:0000313" key="6">
    <source>
        <dbReference type="EMBL" id="EKN42335.1"/>
    </source>
</evidence>
<reference evidence="6 7" key="2">
    <citation type="submission" date="2013-03" db="EMBL/GenBank/DDBJ databases">
        <title>Diversity in Clostridium botulinum.</title>
        <authorList>
            <person name="Timme R.E."/>
            <person name="Allard M."/>
            <person name="Luo Y."/>
            <person name="Strain E."/>
            <person name="Gonzalez-Escalona N."/>
            <person name="Brown E."/>
        </authorList>
    </citation>
    <scope>NUCLEOTIDE SEQUENCE [LARGE SCALE GENOMIC DNA]</scope>
    <source>
        <strain evidence="6 7">CFSAN001627</strain>
    </source>
</reference>
<evidence type="ECO:0000256" key="1">
    <source>
        <dbReference type="ARBA" id="ARBA00004496"/>
    </source>
</evidence>
<dbReference type="EMBL" id="AMXI01000422">
    <property type="protein sequence ID" value="EKN42335.1"/>
    <property type="molecule type" value="Genomic_DNA"/>
</dbReference>
<dbReference type="PATRIC" id="fig|1232189.3.peg.1188"/>
<comment type="caution">
    <text evidence="6">The sequence shown here is derived from an EMBL/GenBank/DDBJ whole genome shotgun (WGS) entry which is preliminary data.</text>
</comment>
<evidence type="ECO:0000256" key="2">
    <source>
        <dbReference type="ARBA" id="ARBA00006161"/>
    </source>
</evidence>
<dbReference type="Pfam" id="PF09701">
    <property type="entry name" value="Cas_Cmr5"/>
    <property type="match status" value="1"/>
</dbReference>
<evidence type="ECO:0000313" key="7">
    <source>
        <dbReference type="Proteomes" id="UP000011944"/>
    </source>
</evidence>
<dbReference type="InterPro" id="IPR010160">
    <property type="entry name" value="CRISPR-assoc_prot_Cmr5"/>
</dbReference>
<comment type="subcellular location">
    <subcellularLocation>
        <location evidence="1">Cytoplasm</location>
    </subcellularLocation>
</comment>
<evidence type="ECO:0000256" key="4">
    <source>
        <dbReference type="ARBA" id="ARBA00023118"/>
    </source>
</evidence>
<evidence type="ECO:0000256" key="3">
    <source>
        <dbReference type="ARBA" id="ARBA00022490"/>
    </source>
</evidence>
<proteinExistence type="inferred from homology"/>
<name>M1ZYE6_CLOBO</name>
<dbReference type="Proteomes" id="UP000011944">
    <property type="component" value="Unassembled WGS sequence"/>
</dbReference>
<accession>M1ZYE6</accession>
<sequence>MGDYQFKESKMDEQNKEIKLPKEFKGYISSFGASLIQSGLLPTVAFFEDENANSQSDRSKIAEIIFDILNIGDSYEKNKLLDYLIKNKENEKEIKEDIKNIAIALKLAMRTFKFDDKEK</sequence>
<dbReference type="SUPFAM" id="SSF158568">
    <property type="entry name" value="AF1862-like"/>
    <property type="match status" value="1"/>
</dbReference>
<keyword evidence="3" id="KW-0963">Cytoplasm</keyword>
<reference evidence="6 7" key="1">
    <citation type="submission" date="2012-10" db="EMBL/GenBank/DDBJ databases">
        <authorList>
            <person name="Strain E.A."/>
            <person name="Brown E."/>
            <person name="Allard M.W."/>
            <person name="Gonzalez-Escalona N."/>
            <person name="Timme R."/>
        </authorList>
    </citation>
    <scope>NUCLEOTIDE SEQUENCE [LARGE SCALE GENOMIC DNA]</scope>
    <source>
        <strain evidence="6 7">CFSAN001627</strain>
    </source>
</reference>